<sequence>MPLHGNLTEPPSQPRDLVKQTTSVPADFAALPNELLDLILAELPKESRARFEQFLRRDAYNAALKEGPTPRLLLNREFSDRHCSASLRRIDICEHESVNLGEIKKLARDAARDFITLSTDSFSSSSARCVQYTCPHRAHVQSENWPSEMQQPSMTIKLDANGLPEEVTVHAHVFVSGMNTRRRHDYTSLACALETNNSAPSQELL</sequence>
<organism evidence="1 2">
    <name type="scientific">Salinomyces thailandicus</name>
    <dbReference type="NCBI Taxonomy" id="706561"/>
    <lineage>
        <taxon>Eukaryota</taxon>
        <taxon>Fungi</taxon>
        <taxon>Dikarya</taxon>
        <taxon>Ascomycota</taxon>
        <taxon>Pezizomycotina</taxon>
        <taxon>Dothideomycetes</taxon>
        <taxon>Dothideomycetidae</taxon>
        <taxon>Mycosphaerellales</taxon>
        <taxon>Teratosphaeriaceae</taxon>
        <taxon>Salinomyces</taxon>
    </lineage>
</organism>
<gene>
    <name evidence="1" type="ORF">B0A50_04347</name>
</gene>
<dbReference type="EMBL" id="NAJL01000022">
    <property type="protein sequence ID" value="TKA27517.1"/>
    <property type="molecule type" value="Genomic_DNA"/>
</dbReference>
<evidence type="ECO:0000313" key="1">
    <source>
        <dbReference type="EMBL" id="TKA27517.1"/>
    </source>
</evidence>
<proteinExistence type="predicted"/>
<comment type="caution">
    <text evidence="1">The sequence shown here is derived from an EMBL/GenBank/DDBJ whole genome shotgun (WGS) entry which is preliminary data.</text>
</comment>
<dbReference type="Proteomes" id="UP000308549">
    <property type="component" value="Unassembled WGS sequence"/>
</dbReference>
<accession>A0A4U0TYL8</accession>
<protein>
    <submittedName>
        <fullName evidence="1">Uncharacterized protein</fullName>
    </submittedName>
</protein>
<keyword evidence="2" id="KW-1185">Reference proteome</keyword>
<name>A0A4U0TYL8_9PEZI</name>
<reference evidence="1 2" key="1">
    <citation type="submission" date="2017-03" db="EMBL/GenBank/DDBJ databases">
        <title>Genomes of endolithic fungi from Antarctica.</title>
        <authorList>
            <person name="Coleine C."/>
            <person name="Masonjones S."/>
            <person name="Stajich J.E."/>
        </authorList>
    </citation>
    <scope>NUCLEOTIDE SEQUENCE [LARGE SCALE GENOMIC DNA]</scope>
    <source>
        <strain evidence="1 2">CCFEE 6315</strain>
    </source>
</reference>
<evidence type="ECO:0000313" key="2">
    <source>
        <dbReference type="Proteomes" id="UP000308549"/>
    </source>
</evidence>
<dbReference type="AlphaFoldDB" id="A0A4U0TYL8"/>